<dbReference type="InterPro" id="IPR050447">
    <property type="entry name" value="Erg6_SMT_methyltransf"/>
</dbReference>
<dbReference type="EMBL" id="ADKM02000038">
    <property type="protein sequence ID" value="EGC04157.1"/>
    <property type="molecule type" value="Genomic_DNA"/>
</dbReference>
<dbReference type="eggNOG" id="COG2226">
    <property type="taxonomic scope" value="Bacteria"/>
</dbReference>
<dbReference type="RefSeq" id="WP_002847531.1">
    <property type="nucleotide sequence ID" value="NZ_ADKM02000038.1"/>
</dbReference>
<gene>
    <name evidence="3" type="ORF">CUS_4557</name>
</gene>
<protein>
    <submittedName>
        <fullName evidence="3">Methyltransferase domain protein</fullName>
    </submittedName>
</protein>
<keyword evidence="1 3" id="KW-0808">Transferase</keyword>
<dbReference type="InterPro" id="IPR029063">
    <property type="entry name" value="SAM-dependent_MTases_sf"/>
</dbReference>
<accession>E9S984</accession>
<dbReference type="CDD" id="cd02440">
    <property type="entry name" value="AdoMet_MTases"/>
    <property type="match status" value="1"/>
</dbReference>
<evidence type="ECO:0000256" key="1">
    <source>
        <dbReference type="ARBA" id="ARBA00022679"/>
    </source>
</evidence>
<sequence>MGLMKKFFSQTRKPEGTLGKMMLKGMNSGHAKLADWGFEHLPKLSPKMAADLGCGAGRNAGELLKKYPQAKVTAMDYSELSVQKAKKYNQAMITAGRCRVIQGDVSKLPLEADSYDLVTAFETIYFWPGLEKCFSQVANILKDGGYFMICNESDGTDQTSKKFESIIDGMRCYTPAEITAALKAAGFTSVKSDHHPSKPWITVIAKK</sequence>
<keyword evidence="3" id="KW-0489">Methyltransferase</keyword>
<dbReference type="Gene3D" id="3.40.50.150">
    <property type="entry name" value="Vaccinia Virus protein VP39"/>
    <property type="match status" value="1"/>
</dbReference>
<name>E9S984_RUMAL</name>
<dbReference type="STRING" id="246199.CUS_4557"/>
<organism evidence="3 4">
    <name type="scientific">Ruminococcus albus 8</name>
    <dbReference type="NCBI Taxonomy" id="246199"/>
    <lineage>
        <taxon>Bacteria</taxon>
        <taxon>Bacillati</taxon>
        <taxon>Bacillota</taxon>
        <taxon>Clostridia</taxon>
        <taxon>Eubacteriales</taxon>
        <taxon>Oscillospiraceae</taxon>
        <taxon>Ruminococcus</taxon>
    </lineage>
</organism>
<dbReference type="OrthoDB" id="9772751at2"/>
<keyword evidence="4" id="KW-1185">Reference proteome</keyword>
<dbReference type="PANTHER" id="PTHR44068:SF1">
    <property type="entry name" value="HYPOTHETICAL LOC100005854"/>
    <property type="match status" value="1"/>
</dbReference>
<dbReference type="PANTHER" id="PTHR44068">
    <property type="entry name" value="ZGC:194242"/>
    <property type="match status" value="1"/>
</dbReference>
<dbReference type="AlphaFoldDB" id="E9S984"/>
<dbReference type="Pfam" id="PF13847">
    <property type="entry name" value="Methyltransf_31"/>
    <property type="match status" value="1"/>
</dbReference>
<proteinExistence type="predicted"/>
<evidence type="ECO:0000313" key="4">
    <source>
        <dbReference type="Proteomes" id="UP000004259"/>
    </source>
</evidence>
<feature type="domain" description="Methyltransferase" evidence="2">
    <location>
        <begin position="51"/>
        <end position="154"/>
    </location>
</feature>
<dbReference type="GO" id="GO:0003838">
    <property type="term" value="F:sterol 24-C-methyltransferase activity"/>
    <property type="evidence" value="ECO:0007669"/>
    <property type="project" value="TreeGrafter"/>
</dbReference>
<dbReference type="Proteomes" id="UP000004259">
    <property type="component" value="Unassembled WGS sequence"/>
</dbReference>
<dbReference type="GO" id="GO:0032259">
    <property type="term" value="P:methylation"/>
    <property type="evidence" value="ECO:0007669"/>
    <property type="project" value="UniProtKB-KW"/>
</dbReference>
<dbReference type="SUPFAM" id="SSF53335">
    <property type="entry name" value="S-adenosyl-L-methionine-dependent methyltransferases"/>
    <property type="match status" value="1"/>
</dbReference>
<comment type="caution">
    <text evidence="3">The sequence shown here is derived from an EMBL/GenBank/DDBJ whole genome shotgun (WGS) entry which is preliminary data.</text>
</comment>
<dbReference type="GO" id="GO:0016126">
    <property type="term" value="P:sterol biosynthetic process"/>
    <property type="evidence" value="ECO:0007669"/>
    <property type="project" value="TreeGrafter"/>
</dbReference>
<evidence type="ECO:0000313" key="3">
    <source>
        <dbReference type="EMBL" id="EGC04157.1"/>
    </source>
</evidence>
<reference evidence="3 4" key="1">
    <citation type="submission" date="2011-02" db="EMBL/GenBank/DDBJ databases">
        <authorList>
            <person name="Nelson K.E."/>
            <person name="Sutton G."/>
            <person name="Torralba M."/>
            <person name="Durkin S."/>
            <person name="Harkins D."/>
            <person name="Montgomery R."/>
            <person name="Ziemer C."/>
            <person name="Klaassens E."/>
            <person name="Ocuiv P."/>
            <person name="Morrison M."/>
        </authorList>
    </citation>
    <scope>NUCLEOTIDE SEQUENCE [LARGE SCALE GENOMIC DNA]</scope>
    <source>
        <strain evidence="3 4">8</strain>
    </source>
</reference>
<evidence type="ECO:0000259" key="2">
    <source>
        <dbReference type="Pfam" id="PF13847"/>
    </source>
</evidence>
<dbReference type="InterPro" id="IPR025714">
    <property type="entry name" value="Methyltranfer_dom"/>
</dbReference>